<name>A0A8R1ENE4_CAEJA</name>
<evidence type="ECO:0000256" key="1">
    <source>
        <dbReference type="SAM" id="Coils"/>
    </source>
</evidence>
<reference evidence="3" key="2">
    <citation type="submission" date="2022-06" db="UniProtKB">
        <authorList>
            <consortium name="EnsemblMetazoa"/>
        </authorList>
    </citation>
    <scope>IDENTIFICATION</scope>
    <source>
        <strain evidence="3">DF5081</strain>
    </source>
</reference>
<evidence type="ECO:0000313" key="4">
    <source>
        <dbReference type="Proteomes" id="UP000005237"/>
    </source>
</evidence>
<sequence length="356" mass="40533">MPPKRSIILATSPPTRSSDVDSDSTLIVQPQKKRGKRDFELSDVISKFAFLEITVKKMQCTIEELQLLVETQQCKMDAQRKEIDLLKMSGASFPPLSSSSSGSMSASRRQCSLYSNIVSKDPTVNKVSDRLALASDLMEIEKKSVVAVVENLLDSKEDNQELKDNNCDSKLAHFLRVFNEFFESFTPKSNCFRRPPSLVSSSNKSVFKRLKRKKKNWTTTKLKKVAKRCLKVARKNNERLEDSLIESSNTRRLFQFIRSRTVPHSSINQITVDDATLEDPAHIANEFVRTFSKSFTARVPPFPALPHPRPVSTLRVDVERAFSRARHILTDYRKSLSPKKFCYVAVLTSKYQVYGN</sequence>
<evidence type="ECO:0000313" key="3">
    <source>
        <dbReference type="EnsemblMetazoa" id="CJA38581a.1"/>
    </source>
</evidence>
<accession>A0A8R1ENE4</accession>
<evidence type="ECO:0000256" key="2">
    <source>
        <dbReference type="SAM" id="MobiDB-lite"/>
    </source>
</evidence>
<feature type="coiled-coil region" evidence="1">
    <location>
        <begin position="55"/>
        <end position="82"/>
    </location>
</feature>
<feature type="region of interest" description="Disordered" evidence="2">
    <location>
        <begin position="1"/>
        <end position="23"/>
    </location>
</feature>
<dbReference type="Proteomes" id="UP000005237">
    <property type="component" value="Unassembled WGS sequence"/>
</dbReference>
<feature type="compositionally biased region" description="Polar residues" evidence="2">
    <location>
        <begin position="12"/>
        <end position="23"/>
    </location>
</feature>
<keyword evidence="4" id="KW-1185">Reference proteome</keyword>
<organism evidence="3 4">
    <name type="scientific">Caenorhabditis japonica</name>
    <dbReference type="NCBI Taxonomy" id="281687"/>
    <lineage>
        <taxon>Eukaryota</taxon>
        <taxon>Metazoa</taxon>
        <taxon>Ecdysozoa</taxon>
        <taxon>Nematoda</taxon>
        <taxon>Chromadorea</taxon>
        <taxon>Rhabditida</taxon>
        <taxon>Rhabditina</taxon>
        <taxon>Rhabditomorpha</taxon>
        <taxon>Rhabditoidea</taxon>
        <taxon>Rhabditidae</taxon>
        <taxon>Peloderinae</taxon>
        <taxon>Caenorhabditis</taxon>
    </lineage>
</organism>
<dbReference type="EnsemblMetazoa" id="CJA38581a.1">
    <property type="protein sequence ID" value="CJA38581a.1"/>
    <property type="gene ID" value="WBGene00214428"/>
</dbReference>
<dbReference type="AlphaFoldDB" id="A0A8R1ENE4"/>
<reference evidence="4" key="1">
    <citation type="submission" date="2010-08" db="EMBL/GenBank/DDBJ databases">
        <authorList>
            <consortium name="Caenorhabditis japonica Sequencing Consortium"/>
            <person name="Wilson R.K."/>
        </authorList>
    </citation>
    <scope>NUCLEOTIDE SEQUENCE [LARGE SCALE GENOMIC DNA]</scope>
    <source>
        <strain evidence="4">DF5081</strain>
    </source>
</reference>
<proteinExistence type="predicted"/>
<keyword evidence="1" id="KW-0175">Coiled coil</keyword>
<protein>
    <submittedName>
        <fullName evidence="3">Uncharacterized protein</fullName>
    </submittedName>
</protein>